<evidence type="ECO:0008006" key="2">
    <source>
        <dbReference type="Google" id="ProtNLM"/>
    </source>
</evidence>
<sequence>MPNEKMPNSMQIFECNICHFKCCKLSNYKTHLMTLKHKNLTNPNEKNAENKLMCECGKIYKHMSTLCAHKKICKLQVCDTIMLSDKDTMNTLIDKNKKLSKETLDLKQLILDQNKEFKEIILEICKQIQPVQNINNNINNINNKTFNLNVFLNEHCKDAMNITDFVDSVKLQLSDLESVGKLGFVEGISNIIVKNLKALDIHKRPVHCSDSKREVMYVKDENKWEKENDEKKHLRKAIKHIAHKNSKMLPEFKAQHPDCGKSESLYSDHYNKLVIEAMGGRGDNDSEKEDKIIRNIAKEVIIEK</sequence>
<dbReference type="EMBL" id="MN738915">
    <property type="protein sequence ID" value="QHT31042.1"/>
    <property type="molecule type" value="Genomic_DNA"/>
</dbReference>
<reference evidence="1" key="1">
    <citation type="journal article" date="2020" name="Nature">
        <title>Giant virus diversity and host interactions through global metagenomics.</title>
        <authorList>
            <person name="Schulz F."/>
            <person name="Roux S."/>
            <person name="Paez-Espino D."/>
            <person name="Jungbluth S."/>
            <person name="Walsh D.A."/>
            <person name="Denef V.J."/>
            <person name="McMahon K.D."/>
            <person name="Konstantinidis K.T."/>
            <person name="Eloe-Fadrosh E.A."/>
            <person name="Kyrpides N.C."/>
            <person name="Woyke T."/>
        </authorList>
    </citation>
    <scope>NUCLEOTIDE SEQUENCE</scope>
    <source>
        <strain evidence="1">GVMAG-M-3300009155-2</strain>
    </source>
</reference>
<dbReference type="AlphaFoldDB" id="A0A6C0EQN8"/>
<evidence type="ECO:0000313" key="1">
    <source>
        <dbReference type="EMBL" id="QHT31042.1"/>
    </source>
</evidence>
<proteinExistence type="predicted"/>
<accession>A0A6C0EQN8</accession>
<protein>
    <recommendedName>
        <fullName evidence="2">C2H2-type domain-containing protein</fullName>
    </recommendedName>
</protein>
<name>A0A6C0EQN8_9ZZZZ</name>
<organism evidence="1">
    <name type="scientific">viral metagenome</name>
    <dbReference type="NCBI Taxonomy" id="1070528"/>
    <lineage>
        <taxon>unclassified sequences</taxon>
        <taxon>metagenomes</taxon>
        <taxon>organismal metagenomes</taxon>
    </lineage>
</organism>